<accession>A0A0H5RPZ6</accession>
<dbReference type="Gene3D" id="3.40.190.290">
    <property type="match status" value="1"/>
</dbReference>
<dbReference type="GO" id="GO:0005829">
    <property type="term" value="C:cytosol"/>
    <property type="evidence" value="ECO:0007669"/>
    <property type="project" value="TreeGrafter"/>
</dbReference>
<dbReference type="RefSeq" id="WP_066903961.1">
    <property type="nucleotide sequence ID" value="NZ_CWKH01000001.1"/>
</dbReference>
<dbReference type="InterPro" id="IPR000847">
    <property type="entry name" value="LysR_HTH_N"/>
</dbReference>
<dbReference type="Gene3D" id="1.10.10.10">
    <property type="entry name" value="Winged helix-like DNA-binding domain superfamily/Winged helix DNA-binding domain"/>
    <property type="match status" value="1"/>
</dbReference>
<keyword evidence="3" id="KW-0238">DNA-binding</keyword>
<dbReference type="EMBL" id="CWKH01000001">
    <property type="protein sequence ID" value="CRZ15871.1"/>
    <property type="molecule type" value="Genomic_DNA"/>
</dbReference>
<evidence type="ECO:0000256" key="2">
    <source>
        <dbReference type="ARBA" id="ARBA00023015"/>
    </source>
</evidence>
<evidence type="ECO:0000256" key="5">
    <source>
        <dbReference type="ARBA" id="ARBA00040885"/>
    </source>
</evidence>
<dbReference type="Proteomes" id="UP000199147">
    <property type="component" value="Unassembled WGS sequence"/>
</dbReference>
<protein>
    <recommendedName>
        <fullName evidence="5">Probable hydrogen peroxide-inducible genes activator</fullName>
    </recommendedName>
</protein>
<keyword evidence="9" id="KW-1185">Reference proteome</keyword>
<evidence type="ECO:0000256" key="6">
    <source>
        <dbReference type="ARBA" id="ARBA00056658"/>
    </source>
</evidence>
<dbReference type="FunFam" id="1.10.10.10:FF:000001">
    <property type="entry name" value="LysR family transcriptional regulator"/>
    <property type="match status" value="1"/>
</dbReference>
<evidence type="ECO:0000256" key="4">
    <source>
        <dbReference type="ARBA" id="ARBA00023163"/>
    </source>
</evidence>
<dbReference type="PANTHER" id="PTHR30419">
    <property type="entry name" value="HTH-TYPE TRANSCRIPTIONAL REGULATOR YBHD"/>
    <property type="match status" value="1"/>
</dbReference>
<dbReference type="GO" id="GO:0003677">
    <property type="term" value="F:DNA binding"/>
    <property type="evidence" value="ECO:0007669"/>
    <property type="project" value="UniProtKB-KW"/>
</dbReference>
<comment type="similarity">
    <text evidence="1">Belongs to the LysR transcriptional regulatory family.</text>
</comment>
<organism evidence="8 9">
    <name type="scientific">Mycolicibacterium neworleansense</name>
    <dbReference type="NCBI Taxonomy" id="146018"/>
    <lineage>
        <taxon>Bacteria</taxon>
        <taxon>Bacillati</taxon>
        <taxon>Actinomycetota</taxon>
        <taxon>Actinomycetes</taxon>
        <taxon>Mycobacteriales</taxon>
        <taxon>Mycobacteriaceae</taxon>
        <taxon>Mycolicibacterium</taxon>
    </lineage>
</organism>
<dbReference type="InterPro" id="IPR050950">
    <property type="entry name" value="HTH-type_LysR_regulators"/>
</dbReference>
<name>A0A0H5RPZ6_9MYCO</name>
<dbReference type="SUPFAM" id="SSF53850">
    <property type="entry name" value="Periplasmic binding protein-like II"/>
    <property type="match status" value="1"/>
</dbReference>
<keyword evidence="4" id="KW-0804">Transcription</keyword>
<sequence>MDIHQLQCFVAVAEEGTFTAAGLRLHLAQSGVSAHIKALEREVGQQLFERHPRAAKLTAAGEALLPHVRAAMDALASGRAAVDGLTGLLHGRVAIGTITSISPRSVDLPQLLASFHRRHPGVDLSLIEDAASMLTQRITDGRLDVAFTSLTDATTRGMQVRELHREAVIAVLPPSSALARHDEVSLGELAEHPLIALPEGSGLRWQLDRALERAAVRARIAFEASDPDVLVALVEQGLGAGLVPESALAQSDRLVGVRVSDLPPGRLGIIWRDRPTVNPAAQAFVEHATTMSARTRRRQPR</sequence>
<dbReference type="InterPro" id="IPR005119">
    <property type="entry name" value="LysR_subst-bd"/>
</dbReference>
<evidence type="ECO:0000259" key="7">
    <source>
        <dbReference type="PROSITE" id="PS50931"/>
    </source>
</evidence>
<proteinExistence type="inferred from homology"/>
<reference evidence="9" key="1">
    <citation type="submission" date="2015-07" db="EMBL/GenBank/DDBJ databases">
        <authorList>
            <person name="Urmite Genomes"/>
        </authorList>
    </citation>
    <scope>NUCLEOTIDE SEQUENCE [LARGE SCALE GENOMIC DNA]</scope>
    <source>
        <strain evidence="9">type strain: ATCC 49404</strain>
    </source>
</reference>
<dbReference type="GO" id="GO:0003700">
    <property type="term" value="F:DNA-binding transcription factor activity"/>
    <property type="evidence" value="ECO:0007669"/>
    <property type="project" value="InterPro"/>
</dbReference>
<evidence type="ECO:0000313" key="8">
    <source>
        <dbReference type="EMBL" id="CRZ15871.1"/>
    </source>
</evidence>
<keyword evidence="2" id="KW-0805">Transcription regulation</keyword>
<comment type="function">
    <text evidence="6">Required for the induction the katG gene for catalase. Involved in the response to hydrogen peroxide.</text>
</comment>
<dbReference type="PRINTS" id="PR00039">
    <property type="entry name" value="HTHLYSR"/>
</dbReference>
<dbReference type="Pfam" id="PF00126">
    <property type="entry name" value="HTH_1"/>
    <property type="match status" value="1"/>
</dbReference>
<dbReference type="SUPFAM" id="SSF46785">
    <property type="entry name" value="Winged helix' DNA-binding domain"/>
    <property type="match status" value="1"/>
</dbReference>
<evidence type="ECO:0000256" key="1">
    <source>
        <dbReference type="ARBA" id="ARBA00009437"/>
    </source>
</evidence>
<dbReference type="InterPro" id="IPR036388">
    <property type="entry name" value="WH-like_DNA-bd_sf"/>
</dbReference>
<evidence type="ECO:0000256" key="3">
    <source>
        <dbReference type="ARBA" id="ARBA00023125"/>
    </source>
</evidence>
<dbReference type="STRING" id="146018.BN2156_02735"/>
<dbReference type="InterPro" id="IPR036390">
    <property type="entry name" value="WH_DNA-bd_sf"/>
</dbReference>
<dbReference type="OrthoDB" id="9789529at2"/>
<dbReference type="CDD" id="cd08436">
    <property type="entry name" value="PBP2_LTTR_like_3"/>
    <property type="match status" value="1"/>
</dbReference>
<feature type="domain" description="HTH lysR-type" evidence="7">
    <location>
        <begin position="1"/>
        <end position="58"/>
    </location>
</feature>
<dbReference type="AlphaFoldDB" id="A0A0H5RPZ6"/>
<dbReference type="Pfam" id="PF03466">
    <property type="entry name" value="LysR_substrate"/>
    <property type="match status" value="1"/>
</dbReference>
<gene>
    <name evidence="8" type="ORF">BN2156_02735</name>
</gene>
<evidence type="ECO:0000313" key="9">
    <source>
        <dbReference type="Proteomes" id="UP000199147"/>
    </source>
</evidence>
<dbReference type="PROSITE" id="PS50931">
    <property type="entry name" value="HTH_LYSR"/>
    <property type="match status" value="1"/>
</dbReference>